<dbReference type="PANTHER" id="PTHR47074:SF11">
    <property type="entry name" value="REVERSE TRANSCRIPTASE-LIKE PROTEIN"/>
    <property type="match status" value="1"/>
</dbReference>
<dbReference type="Pfam" id="PF13456">
    <property type="entry name" value="RVT_3"/>
    <property type="match status" value="1"/>
</dbReference>
<organism evidence="2 3">
    <name type="scientific">Xanthoceras sorbifolium</name>
    <dbReference type="NCBI Taxonomy" id="99658"/>
    <lineage>
        <taxon>Eukaryota</taxon>
        <taxon>Viridiplantae</taxon>
        <taxon>Streptophyta</taxon>
        <taxon>Embryophyta</taxon>
        <taxon>Tracheophyta</taxon>
        <taxon>Spermatophyta</taxon>
        <taxon>Magnoliopsida</taxon>
        <taxon>eudicotyledons</taxon>
        <taxon>Gunneridae</taxon>
        <taxon>Pentapetalae</taxon>
        <taxon>rosids</taxon>
        <taxon>malvids</taxon>
        <taxon>Sapindales</taxon>
        <taxon>Sapindaceae</taxon>
        <taxon>Xanthoceroideae</taxon>
        <taxon>Xanthoceras</taxon>
    </lineage>
</organism>
<proteinExistence type="predicted"/>
<sequence length="120" mass="13247">MVSLGPQVVKPLSADVGRWIVPPVGSFKLNCDVAVRIDRDCIGIGVVIRSNSRLVVVTASKVLLGSFSPEIGEFLALREGLLLAILQKVPLSMTLKLFVRLLAFFLVKLLLELRTVWHIR</sequence>
<dbReference type="EMBL" id="JAFEMO010000003">
    <property type="protein sequence ID" value="KAH7573855.1"/>
    <property type="molecule type" value="Genomic_DNA"/>
</dbReference>
<accession>A0ABQ8IB67</accession>
<comment type="caution">
    <text evidence="2">The sequence shown here is derived from an EMBL/GenBank/DDBJ whole genome shotgun (WGS) entry which is preliminary data.</text>
</comment>
<gene>
    <name evidence="2" type="ORF">JRO89_XS03G0215300</name>
</gene>
<evidence type="ECO:0000259" key="1">
    <source>
        <dbReference type="Pfam" id="PF13456"/>
    </source>
</evidence>
<feature type="domain" description="RNase H type-1" evidence="1">
    <location>
        <begin position="30"/>
        <end position="86"/>
    </location>
</feature>
<name>A0ABQ8IB67_9ROSI</name>
<dbReference type="Proteomes" id="UP000827721">
    <property type="component" value="Unassembled WGS sequence"/>
</dbReference>
<protein>
    <recommendedName>
        <fullName evidence="1">RNase H type-1 domain-containing protein</fullName>
    </recommendedName>
</protein>
<evidence type="ECO:0000313" key="2">
    <source>
        <dbReference type="EMBL" id="KAH7573855.1"/>
    </source>
</evidence>
<reference evidence="2 3" key="1">
    <citation type="submission" date="2021-02" db="EMBL/GenBank/DDBJ databases">
        <title>Plant Genome Project.</title>
        <authorList>
            <person name="Zhang R.-G."/>
        </authorList>
    </citation>
    <scope>NUCLEOTIDE SEQUENCE [LARGE SCALE GENOMIC DNA]</scope>
    <source>
        <tissue evidence="2">Leaves</tissue>
    </source>
</reference>
<dbReference type="InterPro" id="IPR052929">
    <property type="entry name" value="RNase_H-like_EbsB-rel"/>
</dbReference>
<keyword evidence="3" id="KW-1185">Reference proteome</keyword>
<dbReference type="PANTHER" id="PTHR47074">
    <property type="entry name" value="BNAC02G40300D PROTEIN"/>
    <property type="match status" value="1"/>
</dbReference>
<dbReference type="InterPro" id="IPR002156">
    <property type="entry name" value="RNaseH_domain"/>
</dbReference>
<evidence type="ECO:0000313" key="3">
    <source>
        <dbReference type="Proteomes" id="UP000827721"/>
    </source>
</evidence>